<evidence type="ECO:0000313" key="5">
    <source>
        <dbReference type="Proteomes" id="UP001153737"/>
    </source>
</evidence>
<feature type="domain" description="C2H2-type" evidence="3">
    <location>
        <begin position="88"/>
        <end position="115"/>
    </location>
</feature>
<dbReference type="AlphaFoldDB" id="A0A9N9SGE3"/>
<feature type="compositionally biased region" description="Polar residues" evidence="2">
    <location>
        <begin position="10"/>
        <end position="19"/>
    </location>
</feature>
<dbReference type="InterPro" id="IPR013087">
    <property type="entry name" value="Znf_C2H2_type"/>
</dbReference>
<dbReference type="PROSITE" id="PS50157">
    <property type="entry name" value="ZINC_FINGER_C2H2_2"/>
    <property type="match status" value="1"/>
</dbReference>
<keyword evidence="5" id="KW-1185">Reference proteome</keyword>
<dbReference type="OrthoDB" id="10004641at2759"/>
<dbReference type="Gene3D" id="3.30.160.60">
    <property type="entry name" value="Classic Zinc Finger"/>
    <property type="match status" value="1"/>
</dbReference>
<protein>
    <recommendedName>
        <fullName evidence="3">C2H2-type domain-containing protein</fullName>
    </recommendedName>
</protein>
<name>A0A9N9SGE3_PHACE</name>
<evidence type="ECO:0000259" key="3">
    <source>
        <dbReference type="PROSITE" id="PS50157"/>
    </source>
</evidence>
<feature type="region of interest" description="Disordered" evidence="2">
    <location>
        <begin position="1"/>
        <end position="25"/>
    </location>
</feature>
<reference evidence="4" key="1">
    <citation type="submission" date="2022-01" db="EMBL/GenBank/DDBJ databases">
        <authorList>
            <person name="King R."/>
        </authorList>
    </citation>
    <scope>NUCLEOTIDE SEQUENCE</scope>
</reference>
<gene>
    <name evidence="4" type="ORF">PHAECO_LOCUS6398</name>
</gene>
<organism evidence="4 5">
    <name type="scientific">Phaedon cochleariae</name>
    <name type="common">Mustard beetle</name>
    <dbReference type="NCBI Taxonomy" id="80249"/>
    <lineage>
        <taxon>Eukaryota</taxon>
        <taxon>Metazoa</taxon>
        <taxon>Ecdysozoa</taxon>
        <taxon>Arthropoda</taxon>
        <taxon>Hexapoda</taxon>
        <taxon>Insecta</taxon>
        <taxon>Pterygota</taxon>
        <taxon>Neoptera</taxon>
        <taxon>Endopterygota</taxon>
        <taxon>Coleoptera</taxon>
        <taxon>Polyphaga</taxon>
        <taxon>Cucujiformia</taxon>
        <taxon>Chrysomeloidea</taxon>
        <taxon>Chrysomelidae</taxon>
        <taxon>Chrysomelinae</taxon>
        <taxon>Chrysomelini</taxon>
        <taxon>Phaedon</taxon>
    </lineage>
</organism>
<keyword evidence="1" id="KW-0863">Zinc-finger</keyword>
<keyword evidence="1" id="KW-0479">Metal-binding</keyword>
<reference evidence="4" key="2">
    <citation type="submission" date="2022-10" db="EMBL/GenBank/DDBJ databases">
        <authorList>
            <consortium name="ENA_rothamsted_submissions"/>
            <consortium name="culmorum"/>
            <person name="King R."/>
        </authorList>
    </citation>
    <scope>NUCLEOTIDE SEQUENCE</scope>
</reference>
<evidence type="ECO:0000256" key="1">
    <source>
        <dbReference type="PROSITE-ProRule" id="PRU00042"/>
    </source>
</evidence>
<dbReference type="EMBL" id="OU896708">
    <property type="protein sequence ID" value="CAG9818616.1"/>
    <property type="molecule type" value="Genomic_DNA"/>
</dbReference>
<accession>A0A9N9SGE3</accession>
<dbReference type="Proteomes" id="UP001153737">
    <property type="component" value="Chromosome 2"/>
</dbReference>
<sequence length="160" mass="18997">MSEPFDQKLNFGTENGYSDTEQEKHFNRNTEELPNNVDSYGYTSYRCEPKPLLMDIEIHEMELKDKIYKDVVKIARQSSYILFDLPEYSCPNCYKIYAKKSTLARHISYECGKPPRFGCSMCSYRGFQKTHVERHLAKRHDLHVKYEIRKHIVTYGHQTK</sequence>
<evidence type="ECO:0000313" key="4">
    <source>
        <dbReference type="EMBL" id="CAG9818616.1"/>
    </source>
</evidence>
<keyword evidence="1" id="KW-0862">Zinc</keyword>
<dbReference type="GO" id="GO:0008270">
    <property type="term" value="F:zinc ion binding"/>
    <property type="evidence" value="ECO:0007669"/>
    <property type="project" value="UniProtKB-KW"/>
</dbReference>
<proteinExistence type="predicted"/>
<evidence type="ECO:0000256" key="2">
    <source>
        <dbReference type="SAM" id="MobiDB-lite"/>
    </source>
</evidence>